<reference evidence="1 2" key="1">
    <citation type="submission" date="2016-07" db="EMBL/GenBank/DDBJ databases">
        <title>Multiple horizontal gene transfer events from other fungi enriched the ability of initially mycotrophic Trichoderma (Ascomycota) to feed on dead plant biomass.</title>
        <authorList>
            <consortium name="DOE Joint Genome Institute"/>
            <person name="Aerts A."/>
            <person name="Atanasova L."/>
            <person name="Chenthamara K."/>
            <person name="Zhang J."/>
            <person name="Grujic M."/>
            <person name="Henrissat B."/>
            <person name="Kuo A."/>
            <person name="Salamov A."/>
            <person name="Lipzen A."/>
            <person name="Labutti K."/>
            <person name="Barry K."/>
            <person name="Miao Y."/>
            <person name="Rahimi M.J."/>
            <person name="Shen Q."/>
            <person name="Grigoriev I.V."/>
            <person name="Kubicek C.P."/>
            <person name="Druzhinina I.S."/>
        </authorList>
    </citation>
    <scope>NUCLEOTIDE SEQUENCE [LARGE SCALE GENOMIC DNA]</scope>
    <source>
        <strain evidence="1 2">ATCC 18648</strain>
    </source>
</reference>
<proteinExistence type="predicted"/>
<evidence type="ECO:0000313" key="2">
    <source>
        <dbReference type="Proteomes" id="UP000240760"/>
    </source>
</evidence>
<organism evidence="1 2">
    <name type="scientific">Trichoderma longibrachiatum ATCC 18648</name>
    <dbReference type="NCBI Taxonomy" id="983965"/>
    <lineage>
        <taxon>Eukaryota</taxon>
        <taxon>Fungi</taxon>
        <taxon>Dikarya</taxon>
        <taxon>Ascomycota</taxon>
        <taxon>Pezizomycotina</taxon>
        <taxon>Sordariomycetes</taxon>
        <taxon>Hypocreomycetidae</taxon>
        <taxon>Hypocreales</taxon>
        <taxon>Hypocreaceae</taxon>
        <taxon>Trichoderma</taxon>
    </lineage>
</organism>
<dbReference type="AlphaFoldDB" id="A0A2T4CDT1"/>
<evidence type="ECO:0000313" key="1">
    <source>
        <dbReference type="EMBL" id="PTB79705.1"/>
    </source>
</evidence>
<name>A0A2T4CDT1_TRILO</name>
<dbReference type="Proteomes" id="UP000240760">
    <property type="component" value="Unassembled WGS sequence"/>
</dbReference>
<dbReference type="EMBL" id="KZ679128">
    <property type="protein sequence ID" value="PTB79705.1"/>
    <property type="molecule type" value="Genomic_DNA"/>
</dbReference>
<gene>
    <name evidence="1" type="ORF">M440DRAFT_245896</name>
</gene>
<keyword evidence="2" id="KW-1185">Reference proteome</keyword>
<accession>A0A2T4CDT1</accession>
<sequence>MSEPHELCEGSSTDRLSASVFKVVAEFMFEADLIQLRVSKLRSSMLEGGSEAVSNDPCSQCVGCDCGTDAVSLRALKSRYGPARLSGSHSRRAPGAASWPAAHMCPRSIDEIWDDKNLEKASRCICVCFSLLRHTDGNGYNSPRFARVVLRI</sequence>
<protein>
    <submittedName>
        <fullName evidence="1">Uncharacterized protein</fullName>
    </submittedName>
</protein>